<dbReference type="OrthoDB" id="126469at2759"/>
<dbReference type="EMBL" id="NBNE01017985">
    <property type="protein sequence ID" value="OWY92475.1"/>
    <property type="molecule type" value="Genomic_DNA"/>
</dbReference>
<keyword evidence="2" id="KW-1185">Reference proteome</keyword>
<dbReference type="Proteomes" id="UP000198211">
    <property type="component" value="Unassembled WGS sequence"/>
</dbReference>
<accession>A0A225UHG4</accession>
<name>A0A225UHG4_9STRA</name>
<proteinExistence type="predicted"/>
<comment type="caution">
    <text evidence="1">The sequence shown here is derived from an EMBL/GenBank/DDBJ whole genome shotgun (WGS) entry which is preliminary data.</text>
</comment>
<gene>
    <name evidence="1" type="ORF">PHMEG_00038518</name>
</gene>
<protein>
    <submittedName>
        <fullName evidence="1">Uncharacterized protein</fullName>
    </submittedName>
</protein>
<sequence>MILSGTSSNWLHDCLVDYPRTVAPLQAKLDVERKRIGHRSRNALNVTLDWTAKETSTYADVLALIATSALRSFPSDDDEVCVFKDVSLDGYIIVVTLVHHWDDAKHVDKQSHVMVVC</sequence>
<evidence type="ECO:0000313" key="1">
    <source>
        <dbReference type="EMBL" id="OWY92475.1"/>
    </source>
</evidence>
<evidence type="ECO:0000313" key="2">
    <source>
        <dbReference type="Proteomes" id="UP000198211"/>
    </source>
</evidence>
<reference evidence="2" key="1">
    <citation type="submission" date="2017-03" db="EMBL/GenBank/DDBJ databases">
        <title>Phytopthora megakarya and P. palmivora, two closely related causual agents of cacao black pod achieved similar genome size and gene model numbers by different mechanisms.</title>
        <authorList>
            <person name="Ali S."/>
            <person name="Shao J."/>
            <person name="Larry D.J."/>
            <person name="Kronmiller B."/>
            <person name="Shen D."/>
            <person name="Strem M.D."/>
            <person name="Melnick R.L."/>
            <person name="Guiltinan M.J."/>
            <person name="Tyler B.M."/>
            <person name="Meinhardt L.W."/>
            <person name="Bailey B.A."/>
        </authorList>
    </citation>
    <scope>NUCLEOTIDE SEQUENCE [LARGE SCALE GENOMIC DNA]</scope>
    <source>
        <strain evidence="2">zdho120</strain>
    </source>
</reference>
<organism evidence="1 2">
    <name type="scientific">Phytophthora megakarya</name>
    <dbReference type="NCBI Taxonomy" id="4795"/>
    <lineage>
        <taxon>Eukaryota</taxon>
        <taxon>Sar</taxon>
        <taxon>Stramenopiles</taxon>
        <taxon>Oomycota</taxon>
        <taxon>Peronosporomycetes</taxon>
        <taxon>Peronosporales</taxon>
        <taxon>Peronosporaceae</taxon>
        <taxon>Phytophthora</taxon>
    </lineage>
</organism>
<dbReference type="AlphaFoldDB" id="A0A225UHG4"/>